<accession>A0A2S5TFT8</accession>
<dbReference type="AlphaFoldDB" id="A0A2S5TFT8"/>
<proteinExistence type="predicted"/>
<protein>
    <submittedName>
        <fullName evidence="3">Uncharacterized protein</fullName>
    </submittedName>
</protein>
<gene>
    <name evidence="3" type="ORF">C3942_13020</name>
</gene>
<evidence type="ECO:0000313" key="3">
    <source>
        <dbReference type="EMBL" id="PPE73708.1"/>
    </source>
</evidence>
<evidence type="ECO:0000313" key="4">
    <source>
        <dbReference type="Proteomes" id="UP000238220"/>
    </source>
</evidence>
<dbReference type="EMBL" id="PSNW01000006">
    <property type="protein sequence ID" value="PPE73708.1"/>
    <property type="molecule type" value="Genomic_DNA"/>
</dbReference>
<feature type="region of interest" description="Disordered" evidence="1">
    <location>
        <begin position="22"/>
        <end position="54"/>
    </location>
</feature>
<dbReference type="RefSeq" id="WP_104230769.1">
    <property type="nucleotide sequence ID" value="NZ_PSNW01000006.1"/>
</dbReference>
<feature type="signal peptide" evidence="2">
    <location>
        <begin position="1"/>
        <end position="26"/>
    </location>
</feature>
<keyword evidence="4" id="KW-1185">Reference proteome</keyword>
<keyword evidence="2" id="KW-0732">Signal</keyword>
<comment type="caution">
    <text evidence="3">The sequence shown here is derived from an EMBL/GenBank/DDBJ whole genome shotgun (WGS) entry which is preliminary data.</text>
</comment>
<evidence type="ECO:0000256" key="1">
    <source>
        <dbReference type="SAM" id="MobiDB-lite"/>
    </source>
</evidence>
<sequence length="68" mass="6675">MPRSPLLAGLLLAAVLSACSRSEAPAAATPGPGPEEPAPRVMRCPPAPGAQDVAVQQDGRCAGAGARS</sequence>
<organism evidence="3 4">
    <name type="scientific">Solimonas fluminis</name>
    <dbReference type="NCBI Taxonomy" id="2086571"/>
    <lineage>
        <taxon>Bacteria</taxon>
        <taxon>Pseudomonadati</taxon>
        <taxon>Pseudomonadota</taxon>
        <taxon>Gammaproteobacteria</taxon>
        <taxon>Nevskiales</taxon>
        <taxon>Nevskiaceae</taxon>
        <taxon>Solimonas</taxon>
    </lineage>
</organism>
<reference evidence="3 4" key="1">
    <citation type="submission" date="2018-02" db="EMBL/GenBank/DDBJ databases">
        <title>Genome sequencing of Solimonas sp. HR-BB.</title>
        <authorList>
            <person name="Lee Y."/>
            <person name="Jeon C.O."/>
        </authorList>
    </citation>
    <scope>NUCLEOTIDE SEQUENCE [LARGE SCALE GENOMIC DNA]</scope>
    <source>
        <strain evidence="3 4">HR-BB</strain>
    </source>
</reference>
<dbReference type="PROSITE" id="PS51257">
    <property type="entry name" value="PROKAR_LIPOPROTEIN"/>
    <property type="match status" value="1"/>
</dbReference>
<dbReference type="Proteomes" id="UP000238220">
    <property type="component" value="Unassembled WGS sequence"/>
</dbReference>
<name>A0A2S5TFT8_9GAMM</name>
<feature type="chain" id="PRO_5015567314" evidence="2">
    <location>
        <begin position="27"/>
        <end position="68"/>
    </location>
</feature>
<evidence type="ECO:0000256" key="2">
    <source>
        <dbReference type="SAM" id="SignalP"/>
    </source>
</evidence>